<dbReference type="OrthoDB" id="9796421at2"/>
<evidence type="ECO:0000259" key="8">
    <source>
        <dbReference type="PROSITE" id="PS51007"/>
    </source>
</evidence>
<evidence type="ECO:0000256" key="4">
    <source>
        <dbReference type="ARBA" id="ARBA00022982"/>
    </source>
</evidence>
<keyword evidence="1" id="KW-0813">Transport</keyword>
<reference evidence="9 10" key="1">
    <citation type="submission" date="2019-08" db="EMBL/GenBank/DDBJ databases">
        <authorList>
            <person name="Karlyshev A.V."/>
        </authorList>
    </citation>
    <scope>NUCLEOTIDE SEQUENCE [LARGE SCALE GENOMIC DNA]</scope>
    <source>
        <strain evidence="9 10">Alg18-2.2</strain>
    </source>
</reference>
<dbReference type="InterPro" id="IPR009056">
    <property type="entry name" value="Cyt_c-like_dom"/>
</dbReference>
<evidence type="ECO:0000256" key="2">
    <source>
        <dbReference type="ARBA" id="ARBA00022617"/>
    </source>
</evidence>
<evidence type="ECO:0000313" key="9">
    <source>
        <dbReference type="EMBL" id="TXK64453.1"/>
    </source>
</evidence>
<gene>
    <name evidence="9" type="ORF">FU658_06060</name>
</gene>
<keyword evidence="2 6" id="KW-0349">Heme</keyword>
<dbReference type="GO" id="GO:0046872">
    <property type="term" value="F:metal ion binding"/>
    <property type="evidence" value="ECO:0007669"/>
    <property type="project" value="UniProtKB-KW"/>
</dbReference>
<name>A0A5C8KXY1_9GAMM</name>
<evidence type="ECO:0000256" key="7">
    <source>
        <dbReference type="SAM" id="SignalP"/>
    </source>
</evidence>
<dbReference type="PANTHER" id="PTHR33751">
    <property type="entry name" value="CBB3-TYPE CYTOCHROME C OXIDASE SUBUNIT FIXP"/>
    <property type="match status" value="1"/>
</dbReference>
<dbReference type="SUPFAM" id="SSF46626">
    <property type="entry name" value="Cytochrome c"/>
    <property type="match status" value="1"/>
</dbReference>
<dbReference type="Gene3D" id="1.10.760.10">
    <property type="entry name" value="Cytochrome c-like domain"/>
    <property type="match status" value="1"/>
</dbReference>
<dbReference type="Proteomes" id="UP000321248">
    <property type="component" value="Unassembled WGS sequence"/>
</dbReference>
<accession>A0A5C8KXY1</accession>
<feature type="chain" id="PRO_5022814092" evidence="7">
    <location>
        <begin position="22"/>
        <end position="107"/>
    </location>
</feature>
<dbReference type="InterPro" id="IPR036909">
    <property type="entry name" value="Cyt_c-like_dom_sf"/>
</dbReference>
<evidence type="ECO:0000256" key="1">
    <source>
        <dbReference type="ARBA" id="ARBA00022448"/>
    </source>
</evidence>
<evidence type="ECO:0000256" key="6">
    <source>
        <dbReference type="PROSITE-ProRule" id="PRU00433"/>
    </source>
</evidence>
<feature type="domain" description="Cytochrome c" evidence="8">
    <location>
        <begin position="23"/>
        <end position="104"/>
    </location>
</feature>
<dbReference type="EMBL" id="VRTS01000003">
    <property type="protein sequence ID" value="TXK64453.1"/>
    <property type="molecule type" value="Genomic_DNA"/>
</dbReference>
<dbReference type="RefSeq" id="WP_147891265.1">
    <property type="nucleotide sequence ID" value="NZ_VRTS01000003.1"/>
</dbReference>
<dbReference type="PANTHER" id="PTHR33751:SF9">
    <property type="entry name" value="CYTOCHROME C4"/>
    <property type="match status" value="1"/>
</dbReference>
<dbReference type="Pfam" id="PF00034">
    <property type="entry name" value="Cytochrom_C"/>
    <property type="match status" value="1"/>
</dbReference>
<sequence length="107" mass="11652">MKPTFLLTALGLALAASPALAENDIENGKSLAYTCYGCHGIAGYKNAYPSYSVPKIAGQNYEYLVAALGQYREGSRQHPTMRAQAEGYTEQELRDISAYLAQLGKEQ</sequence>
<dbReference type="GO" id="GO:0020037">
    <property type="term" value="F:heme binding"/>
    <property type="evidence" value="ECO:0007669"/>
    <property type="project" value="InterPro"/>
</dbReference>
<feature type="signal peptide" evidence="7">
    <location>
        <begin position="1"/>
        <end position="21"/>
    </location>
</feature>
<keyword evidence="3 6" id="KW-0479">Metal-binding</keyword>
<proteinExistence type="predicted"/>
<comment type="caution">
    <text evidence="9">The sequence shown here is derived from an EMBL/GenBank/DDBJ whole genome shotgun (WGS) entry which is preliminary data.</text>
</comment>
<keyword evidence="5 6" id="KW-0408">Iron</keyword>
<dbReference type="PROSITE" id="PS51007">
    <property type="entry name" value="CYTC"/>
    <property type="match status" value="1"/>
</dbReference>
<evidence type="ECO:0000256" key="3">
    <source>
        <dbReference type="ARBA" id="ARBA00022723"/>
    </source>
</evidence>
<organism evidence="9 10">
    <name type="scientific">Alkalisalibacterium limincola</name>
    <dbReference type="NCBI Taxonomy" id="2699169"/>
    <lineage>
        <taxon>Bacteria</taxon>
        <taxon>Pseudomonadati</taxon>
        <taxon>Pseudomonadota</taxon>
        <taxon>Gammaproteobacteria</taxon>
        <taxon>Lysobacterales</taxon>
        <taxon>Lysobacteraceae</taxon>
        <taxon>Alkalisalibacterium</taxon>
    </lineage>
</organism>
<keyword evidence="4" id="KW-0249">Electron transport</keyword>
<dbReference type="InterPro" id="IPR050597">
    <property type="entry name" value="Cytochrome_c_Oxidase_Subunit"/>
</dbReference>
<evidence type="ECO:0000313" key="10">
    <source>
        <dbReference type="Proteomes" id="UP000321248"/>
    </source>
</evidence>
<dbReference type="GO" id="GO:0009055">
    <property type="term" value="F:electron transfer activity"/>
    <property type="evidence" value="ECO:0007669"/>
    <property type="project" value="InterPro"/>
</dbReference>
<keyword evidence="10" id="KW-1185">Reference proteome</keyword>
<dbReference type="AlphaFoldDB" id="A0A5C8KXY1"/>
<evidence type="ECO:0000256" key="5">
    <source>
        <dbReference type="ARBA" id="ARBA00023004"/>
    </source>
</evidence>
<keyword evidence="7" id="KW-0732">Signal</keyword>
<protein>
    <submittedName>
        <fullName evidence="9">C-type cytochrome</fullName>
    </submittedName>
</protein>